<organism evidence="2 3">
    <name type="scientific">Murimonas intestini</name>
    <dbReference type="NCBI Taxonomy" id="1337051"/>
    <lineage>
        <taxon>Bacteria</taxon>
        <taxon>Bacillati</taxon>
        <taxon>Bacillota</taxon>
        <taxon>Clostridia</taxon>
        <taxon>Lachnospirales</taxon>
        <taxon>Lachnospiraceae</taxon>
        <taxon>Murimonas</taxon>
    </lineage>
</organism>
<keyword evidence="1" id="KW-1133">Transmembrane helix</keyword>
<reference evidence="2 3" key="1">
    <citation type="submission" date="2018-05" db="EMBL/GenBank/DDBJ databases">
        <authorList>
            <person name="Goeker M."/>
            <person name="Huntemann M."/>
            <person name="Clum A."/>
            <person name="Pillay M."/>
            <person name="Palaniappan K."/>
            <person name="Varghese N."/>
            <person name="Mikhailova N."/>
            <person name="Stamatis D."/>
            <person name="Reddy T."/>
            <person name="Daum C."/>
            <person name="Shapiro N."/>
            <person name="Ivanova N."/>
            <person name="Kyrpides N."/>
            <person name="Woyke T."/>
        </authorList>
    </citation>
    <scope>NUCLEOTIDE SEQUENCE [LARGE SCALE GENOMIC DNA]</scope>
    <source>
        <strain evidence="2 3">DSM 26524</strain>
    </source>
</reference>
<dbReference type="RefSeq" id="WP_257497461.1">
    <property type="nucleotide sequence ID" value="NZ_JANKBI010000002.1"/>
</dbReference>
<proteinExistence type="predicted"/>
<keyword evidence="1" id="KW-0472">Membrane</keyword>
<dbReference type="Pfam" id="PF14897">
    <property type="entry name" value="EpsG"/>
    <property type="match status" value="1"/>
</dbReference>
<comment type="caution">
    <text evidence="2">The sequence shown here is derived from an EMBL/GenBank/DDBJ whole genome shotgun (WGS) entry which is preliminary data.</text>
</comment>
<dbReference type="Proteomes" id="UP000245412">
    <property type="component" value="Unassembled WGS sequence"/>
</dbReference>
<dbReference type="InterPro" id="IPR049458">
    <property type="entry name" value="EpsG-like"/>
</dbReference>
<keyword evidence="3" id="KW-1185">Reference proteome</keyword>
<feature type="transmembrane region" description="Helical" evidence="1">
    <location>
        <begin position="272"/>
        <end position="290"/>
    </location>
</feature>
<name>A0AB73T747_9FIRM</name>
<protein>
    <submittedName>
        <fullName evidence="2">EpsG-like putative glucosyltransferase</fullName>
    </submittedName>
</protein>
<sequence length="335" mass="38908">MKSMPWVIFFGYLALLAGMRSSMNDTSVYVSSFENQAGDYERIKEIISSGGKDIGFDICTNFFKMFISSDYHHWFLFVATIETILLVAVLKRESYSFLISCFYFWASTLYYNYFSMMRQWLAVSIVFAGVLFLKERKWLTYILTCVLAAQFHNSAYLCIPLGYIIMGKTWTIKQKILIPIISAVLLFLYPMLETLSVIMEGTTYDYVVETMQTSSGSSPVRILISFVPVVLSYMYRDKINSEDNKIVAISSNMMLINFFLNVIATFTSGLYFVRMATYTNIFGCIFYPYVLEKAMVSEKSRFFKLGFYVFYFLFYFFQMSHQGAWGYISDIIGTY</sequence>
<keyword evidence="1" id="KW-0812">Transmembrane</keyword>
<dbReference type="AlphaFoldDB" id="A0AB73T747"/>
<feature type="transmembrane region" description="Helical" evidence="1">
    <location>
        <begin position="218"/>
        <end position="235"/>
    </location>
</feature>
<feature type="transmembrane region" description="Helical" evidence="1">
    <location>
        <begin position="110"/>
        <end position="132"/>
    </location>
</feature>
<feature type="transmembrane region" description="Helical" evidence="1">
    <location>
        <begin position="71"/>
        <end position="90"/>
    </location>
</feature>
<gene>
    <name evidence="2" type="ORF">C7383_10335</name>
</gene>
<feature type="transmembrane region" description="Helical" evidence="1">
    <location>
        <begin position="247"/>
        <end position="266"/>
    </location>
</feature>
<accession>A0AB73T747</accession>
<dbReference type="EMBL" id="QGGY01000003">
    <property type="protein sequence ID" value="PWJ77194.1"/>
    <property type="molecule type" value="Genomic_DNA"/>
</dbReference>
<evidence type="ECO:0000256" key="1">
    <source>
        <dbReference type="SAM" id="Phobius"/>
    </source>
</evidence>
<feature type="transmembrane region" description="Helical" evidence="1">
    <location>
        <begin position="138"/>
        <end position="164"/>
    </location>
</feature>
<feature type="transmembrane region" description="Helical" evidence="1">
    <location>
        <begin position="302"/>
        <end position="319"/>
    </location>
</feature>
<feature type="transmembrane region" description="Helical" evidence="1">
    <location>
        <begin position="176"/>
        <end position="198"/>
    </location>
</feature>
<evidence type="ECO:0000313" key="3">
    <source>
        <dbReference type="Proteomes" id="UP000245412"/>
    </source>
</evidence>
<evidence type="ECO:0000313" key="2">
    <source>
        <dbReference type="EMBL" id="PWJ77194.1"/>
    </source>
</evidence>